<feature type="region of interest" description="Disordered" evidence="6">
    <location>
        <begin position="35"/>
        <end position="55"/>
    </location>
</feature>
<evidence type="ECO:0000256" key="7">
    <source>
        <dbReference type="SAM" id="SignalP"/>
    </source>
</evidence>
<dbReference type="PANTHER" id="PTHR43811">
    <property type="entry name" value="FKBP-TYPE PEPTIDYL-PROLYL CIS-TRANS ISOMERASE FKPA"/>
    <property type="match status" value="1"/>
</dbReference>
<dbReference type="GO" id="GO:0003755">
    <property type="term" value="F:peptidyl-prolyl cis-trans isomerase activity"/>
    <property type="evidence" value="ECO:0007669"/>
    <property type="project" value="UniProtKB-KW"/>
</dbReference>
<comment type="catalytic activity">
    <reaction evidence="1 5">
        <text>[protein]-peptidylproline (omega=180) = [protein]-peptidylproline (omega=0)</text>
        <dbReference type="Rhea" id="RHEA:16237"/>
        <dbReference type="Rhea" id="RHEA-COMP:10747"/>
        <dbReference type="Rhea" id="RHEA-COMP:10748"/>
        <dbReference type="ChEBI" id="CHEBI:83833"/>
        <dbReference type="ChEBI" id="CHEBI:83834"/>
        <dbReference type="EC" id="5.2.1.8"/>
    </reaction>
</comment>
<dbReference type="Pfam" id="PF00254">
    <property type="entry name" value="FKBP_C"/>
    <property type="match status" value="1"/>
</dbReference>
<gene>
    <name evidence="9" type="ORF">OAUR00152_LOCUS19535</name>
</gene>
<evidence type="ECO:0000256" key="1">
    <source>
        <dbReference type="ARBA" id="ARBA00000971"/>
    </source>
</evidence>
<dbReference type="PROSITE" id="PS50059">
    <property type="entry name" value="FKBP_PPIASE"/>
    <property type="match status" value="1"/>
</dbReference>
<feature type="chain" id="PRO_5030623065" description="peptidylprolyl isomerase" evidence="7">
    <location>
        <begin position="26"/>
        <end position="238"/>
    </location>
</feature>
<dbReference type="EMBL" id="HBKQ01028755">
    <property type="protein sequence ID" value="CAE2247444.1"/>
    <property type="molecule type" value="Transcribed_RNA"/>
</dbReference>
<keyword evidence="3 5" id="KW-0697">Rotamase</keyword>
<dbReference type="Gene3D" id="3.10.50.40">
    <property type="match status" value="1"/>
</dbReference>
<dbReference type="InterPro" id="IPR001179">
    <property type="entry name" value="PPIase_FKBP_dom"/>
</dbReference>
<dbReference type="EC" id="5.2.1.8" evidence="2 5"/>
<keyword evidence="7" id="KW-0732">Signal</keyword>
<reference evidence="9" key="1">
    <citation type="submission" date="2021-01" db="EMBL/GenBank/DDBJ databases">
        <authorList>
            <person name="Corre E."/>
            <person name="Pelletier E."/>
            <person name="Niang G."/>
            <person name="Scheremetjew M."/>
            <person name="Finn R."/>
            <person name="Kale V."/>
            <person name="Holt S."/>
            <person name="Cochrane G."/>
            <person name="Meng A."/>
            <person name="Brown T."/>
            <person name="Cohen L."/>
        </authorList>
    </citation>
    <scope>NUCLEOTIDE SEQUENCE</scope>
    <source>
        <strain evidence="9">Isolate 1302-5</strain>
    </source>
</reference>
<evidence type="ECO:0000256" key="2">
    <source>
        <dbReference type="ARBA" id="ARBA00013194"/>
    </source>
</evidence>
<evidence type="ECO:0000256" key="4">
    <source>
        <dbReference type="ARBA" id="ARBA00023235"/>
    </source>
</evidence>
<proteinExistence type="predicted"/>
<keyword evidence="4 5" id="KW-0413">Isomerase</keyword>
<sequence>MSTLLSAARLLSVLLLLRPNHRCHALSLLSDRGNRFDSSSANRPRGAPKTTAAAAHADRRNVARDIIAGGAGIFCTSAALAFSPAPSFAMYENAPAVPEESQQIQLPSGVMYVDLRPGSGDVVEEGKRVNVQWVLKRSNGYFVDSSSNNDGVPFIFTVGDPKGAMAGVDEGIRGMRVGGIRRIIVPPNLAYVEGVEDGKPGPIPAGFGPKQRMRRVMLLLKDIPGEYIVVDVKATRVQ</sequence>
<accession>A0A7S4J203</accession>
<evidence type="ECO:0000256" key="5">
    <source>
        <dbReference type="PROSITE-ProRule" id="PRU00277"/>
    </source>
</evidence>
<evidence type="ECO:0000259" key="8">
    <source>
        <dbReference type="PROSITE" id="PS50059"/>
    </source>
</evidence>
<feature type="compositionally biased region" description="Low complexity" evidence="6">
    <location>
        <begin position="43"/>
        <end position="55"/>
    </location>
</feature>
<evidence type="ECO:0000256" key="6">
    <source>
        <dbReference type="SAM" id="MobiDB-lite"/>
    </source>
</evidence>
<dbReference type="InterPro" id="IPR046357">
    <property type="entry name" value="PPIase_dom_sf"/>
</dbReference>
<dbReference type="AlphaFoldDB" id="A0A7S4J203"/>
<feature type="signal peptide" evidence="7">
    <location>
        <begin position="1"/>
        <end position="25"/>
    </location>
</feature>
<name>A0A7S4J203_9STRA</name>
<protein>
    <recommendedName>
        <fullName evidence="2 5">peptidylprolyl isomerase</fullName>
        <ecNumber evidence="2 5">5.2.1.8</ecNumber>
    </recommendedName>
</protein>
<feature type="domain" description="PPIase FKBP-type" evidence="8">
    <location>
        <begin position="126"/>
        <end position="204"/>
    </location>
</feature>
<dbReference type="PANTHER" id="PTHR43811:SF26">
    <property type="entry name" value="PEPTIDYL-PROLYL CIS-TRANS ISOMERASE FKBP16-1, CHLOROPLASTIC"/>
    <property type="match status" value="1"/>
</dbReference>
<organism evidence="9">
    <name type="scientific">Odontella aurita</name>
    <dbReference type="NCBI Taxonomy" id="265563"/>
    <lineage>
        <taxon>Eukaryota</taxon>
        <taxon>Sar</taxon>
        <taxon>Stramenopiles</taxon>
        <taxon>Ochrophyta</taxon>
        <taxon>Bacillariophyta</taxon>
        <taxon>Mediophyceae</taxon>
        <taxon>Biddulphiophycidae</taxon>
        <taxon>Eupodiscales</taxon>
        <taxon>Odontellaceae</taxon>
        <taxon>Odontella</taxon>
    </lineage>
</organism>
<evidence type="ECO:0000256" key="3">
    <source>
        <dbReference type="ARBA" id="ARBA00023110"/>
    </source>
</evidence>
<dbReference type="SUPFAM" id="SSF54534">
    <property type="entry name" value="FKBP-like"/>
    <property type="match status" value="1"/>
</dbReference>
<evidence type="ECO:0000313" key="9">
    <source>
        <dbReference type="EMBL" id="CAE2247444.1"/>
    </source>
</evidence>